<feature type="domain" description="Thioredoxin" evidence="1">
    <location>
        <begin position="8"/>
        <end position="145"/>
    </location>
</feature>
<dbReference type="Pfam" id="PF13899">
    <property type="entry name" value="Thioredoxin_7"/>
    <property type="match status" value="1"/>
</dbReference>
<organism evidence="2 3">
    <name type="scientific">Flavobacterium album</name>
    <dbReference type="NCBI Taxonomy" id="2175091"/>
    <lineage>
        <taxon>Bacteria</taxon>
        <taxon>Pseudomonadati</taxon>
        <taxon>Bacteroidota</taxon>
        <taxon>Flavobacteriia</taxon>
        <taxon>Flavobacteriales</taxon>
        <taxon>Flavobacteriaceae</taxon>
        <taxon>Flavobacterium</taxon>
    </lineage>
</organism>
<dbReference type="Gene3D" id="3.40.30.10">
    <property type="entry name" value="Glutaredoxin"/>
    <property type="match status" value="1"/>
</dbReference>
<dbReference type="AlphaFoldDB" id="A0A2S1R244"/>
<evidence type="ECO:0000313" key="2">
    <source>
        <dbReference type="EMBL" id="AWH86649.1"/>
    </source>
</evidence>
<gene>
    <name evidence="2" type="ORF">HYN59_16725</name>
</gene>
<dbReference type="SUPFAM" id="SSF52833">
    <property type="entry name" value="Thioredoxin-like"/>
    <property type="match status" value="1"/>
</dbReference>
<accession>A0A2S1R244</accession>
<proteinExistence type="predicted"/>
<keyword evidence="3" id="KW-1185">Reference proteome</keyword>
<dbReference type="InterPro" id="IPR013766">
    <property type="entry name" value="Thioredoxin_domain"/>
</dbReference>
<name>A0A2S1R244_9FLAO</name>
<dbReference type="PROSITE" id="PS51352">
    <property type="entry name" value="THIOREDOXIN_2"/>
    <property type="match status" value="1"/>
</dbReference>
<dbReference type="OrthoDB" id="981626at2"/>
<dbReference type="Proteomes" id="UP000244929">
    <property type="component" value="Chromosome"/>
</dbReference>
<dbReference type="EMBL" id="CP029186">
    <property type="protein sequence ID" value="AWH86649.1"/>
    <property type="molecule type" value="Genomic_DNA"/>
</dbReference>
<dbReference type="RefSeq" id="WP_108779372.1">
    <property type="nucleotide sequence ID" value="NZ_CP029186.1"/>
</dbReference>
<dbReference type="KEGG" id="falb:HYN59_16725"/>
<evidence type="ECO:0000313" key="3">
    <source>
        <dbReference type="Proteomes" id="UP000244929"/>
    </source>
</evidence>
<evidence type="ECO:0000259" key="1">
    <source>
        <dbReference type="PROSITE" id="PS51352"/>
    </source>
</evidence>
<dbReference type="InterPro" id="IPR036249">
    <property type="entry name" value="Thioredoxin-like_sf"/>
</dbReference>
<sequence>MKRSLILLCLLAHAVGFSQEWNTELETAKRKAVTFNKNILLVFSGSDWCIPCMELEKKVWQTPEFKAAAQKDWILLRADFLQKKGDPEPVNVNDPKMILAEKYNRDGFFPFIVTLDKYGKVIGKVGYEDFDTAEEYIFLFRRMRK</sequence>
<protein>
    <submittedName>
        <fullName evidence="2">Thioredoxin family protein</fullName>
    </submittedName>
</protein>
<reference evidence="2 3" key="1">
    <citation type="submission" date="2018-04" db="EMBL/GenBank/DDBJ databases">
        <title>Genome sequencing of Flavobacterium sp. HYN0059.</title>
        <authorList>
            <person name="Yi H."/>
            <person name="Baek C."/>
        </authorList>
    </citation>
    <scope>NUCLEOTIDE SEQUENCE [LARGE SCALE GENOMIC DNA]</scope>
    <source>
        <strain evidence="2 3">HYN0059</strain>
    </source>
</reference>